<dbReference type="Proteomes" id="UP000007798">
    <property type="component" value="Unassembled WGS sequence"/>
</dbReference>
<dbReference type="SUPFAM" id="SSF57667">
    <property type="entry name" value="beta-beta-alpha zinc fingers"/>
    <property type="match status" value="2"/>
</dbReference>
<dbReference type="AlphaFoldDB" id="B4N4T2"/>
<gene>
    <name evidence="6" type="primary">Dwil\GK12656</name>
    <name evidence="6" type="ORF">Dwil_GK12656</name>
</gene>
<feature type="region of interest" description="Disordered" evidence="4">
    <location>
        <begin position="82"/>
        <end position="101"/>
    </location>
</feature>
<organism evidence="6 7">
    <name type="scientific">Drosophila willistoni</name>
    <name type="common">Fruit fly</name>
    <dbReference type="NCBI Taxonomy" id="7260"/>
    <lineage>
        <taxon>Eukaryota</taxon>
        <taxon>Metazoa</taxon>
        <taxon>Ecdysozoa</taxon>
        <taxon>Arthropoda</taxon>
        <taxon>Hexapoda</taxon>
        <taxon>Insecta</taxon>
        <taxon>Pterygota</taxon>
        <taxon>Neoptera</taxon>
        <taxon>Endopterygota</taxon>
        <taxon>Diptera</taxon>
        <taxon>Brachycera</taxon>
        <taxon>Muscomorpha</taxon>
        <taxon>Ephydroidea</taxon>
        <taxon>Drosophilidae</taxon>
        <taxon>Drosophila</taxon>
        <taxon>Sophophora</taxon>
    </lineage>
</organism>
<dbReference type="Pfam" id="PF05253">
    <property type="entry name" value="zf-U11-48K"/>
    <property type="match status" value="2"/>
</dbReference>
<keyword evidence="7" id="KW-1185">Reference proteome</keyword>
<dbReference type="GO" id="GO:0008270">
    <property type="term" value="F:zinc ion binding"/>
    <property type="evidence" value="ECO:0007669"/>
    <property type="project" value="UniProtKB-KW"/>
</dbReference>
<dbReference type="InParanoid" id="B4N4T2"/>
<dbReference type="PROSITE" id="PS51800">
    <property type="entry name" value="ZF_CHHC_U11_48K"/>
    <property type="match status" value="2"/>
</dbReference>
<evidence type="ECO:0000256" key="3">
    <source>
        <dbReference type="ARBA" id="ARBA00022833"/>
    </source>
</evidence>
<evidence type="ECO:0000256" key="4">
    <source>
        <dbReference type="SAM" id="MobiDB-lite"/>
    </source>
</evidence>
<dbReference type="KEGG" id="dwi:6645677"/>
<dbReference type="InterPro" id="IPR022776">
    <property type="entry name" value="TRM13/UPF0224_CHHC_Znf_dom"/>
</dbReference>
<dbReference type="PhylomeDB" id="B4N4T2"/>
<dbReference type="HOGENOM" id="CLU_105561_0_0_1"/>
<evidence type="ECO:0000259" key="5">
    <source>
        <dbReference type="PROSITE" id="PS51800"/>
    </source>
</evidence>
<evidence type="ECO:0000313" key="7">
    <source>
        <dbReference type="Proteomes" id="UP000007798"/>
    </source>
</evidence>
<dbReference type="InterPro" id="IPR036236">
    <property type="entry name" value="Znf_C2H2_sf"/>
</dbReference>
<dbReference type="PANTHER" id="PTHR21402">
    <property type="entry name" value="GAMETOCYTE SPECIFIC FACTOR 1-RELATED"/>
    <property type="match status" value="1"/>
</dbReference>
<evidence type="ECO:0000256" key="2">
    <source>
        <dbReference type="ARBA" id="ARBA00022771"/>
    </source>
</evidence>
<dbReference type="eggNOG" id="KOG4376">
    <property type="taxonomic scope" value="Eukaryota"/>
</dbReference>
<protein>
    <recommendedName>
        <fullName evidence="5">CHHC U11-48K-type domain-containing protein</fullName>
    </recommendedName>
</protein>
<dbReference type="FunCoup" id="B4N4T2">
    <property type="interactions" value="483"/>
</dbReference>
<evidence type="ECO:0000313" key="6">
    <source>
        <dbReference type="EMBL" id="EDW79156.1"/>
    </source>
</evidence>
<proteinExistence type="predicted"/>
<dbReference type="PANTHER" id="PTHR21402:SF14">
    <property type="entry name" value="GAMETOCYTE-SPECIFIC FACTOR 1 HOMOLOG"/>
    <property type="match status" value="1"/>
</dbReference>
<name>B4N4T2_DROWI</name>
<dbReference type="EMBL" id="CH964095">
    <property type="protein sequence ID" value="EDW79156.1"/>
    <property type="molecule type" value="Genomic_DNA"/>
</dbReference>
<keyword evidence="3" id="KW-0862">Zinc</keyword>
<feature type="domain" description="CHHC U11-48K-type" evidence="5">
    <location>
        <begin position="6"/>
        <end position="33"/>
    </location>
</feature>
<keyword evidence="2" id="KW-0863">Zinc-finger</keyword>
<keyword evidence="1" id="KW-0479">Metal-binding</keyword>
<accession>B4N4T2</accession>
<dbReference type="InterPro" id="IPR051591">
    <property type="entry name" value="UPF0224_FAM112_RNA_Proc"/>
</dbReference>
<feature type="domain" description="CHHC U11-48K-type" evidence="5">
    <location>
        <begin position="39"/>
        <end position="66"/>
    </location>
</feature>
<evidence type="ECO:0000256" key="1">
    <source>
        <dbReference type="ARBA" id="ARBA00022723"/>
    </source>
</evidence>
<dbReference type="OMA" id="YNKEHKM"/>
<reference evidence="6 7" key="1">
    <citation type="journal article" date="2007" name="Nature">
        <title>Evolution of genes and genomes on the Drosophila phylogeny.</title>
        <authorList>
            <consortium name="Drosophila 12 Genomes Consortium"/>
            <person name="Clark A.G."/>
            <person name="Eisen M.B."/>
            <person name="Smith D.R."/>
            <person name="Bergman C.M."/>
            <person name="Oliver B."/>
            <person name="Markow T.A."/>
            <person name="Kaufman T.C."/>
            <person name="Kellis M."/>
            <person name="Gelbart W."/>
            <person name="Iyer V.N."/>
            <person name="Pollard D.A."/>
            <person name="Sackton T.B."/>
            <person name="Larracuente A.M."/>
            <person name="Singh N.D."/>
            <person name="Abad J.P."/>
            <person name="Abt D.N."/>
            <person name="Adryan B."/>
            <person name="Aguade M."/>
            <person name="Akashi H."/>
            <person name="Anderson W.W."/>
            <person name="Aquadro C.F."/>
            <person name="Ardell D.H."/>
            <person name="Arguello R."/>
            <person name="Artieri C.G."/>
            <person name="Barbash D.A."/>
            <person name="Barker D."/>
            <person name="Barsanti P."/>
            <person name="Batterham P."/>
            <person name="Batzoglou S."/>
            <person name="Begun D."/>
            <person name="Bhutkar A."/>
            <person name="Blanco E."/>
            <person name="Bosak S.A."/>
            <person name="Bradley R.K."/>
            <person name="Brand A.D."/>
            <person name="Brent M.R."/>
            <person name="Brooks A.N."/>
            <person name="Brown R.H."/>
            <person name="Butlin R.K."/>
            <person name="Caggese C."/>
            <person name="Calvi B.R."/>
            <person name="Bernardo de Carvalho A."/>
            <person name="Caspi A."/>
            <person name="Castrezana S."/>
            <person name="Celniker S.E."/>
            <person name="Chang J.L."/>
            <person name="Chapple C."/>
            <person name="Chatterji S."/>
            <person name="Chinwalla A."/>
            <person name="Civetta A."/>
            <person name="Clifton S.W."/>
            <person name="Comeron J.M."/>
            <person name="Costello J.C."/>
            <person name="Coyne J.A."/>
            <person name="Daub J."/>
            <person name="David R.G."/>
            <person name="Delcher A.L."/>
            <person name="Delehaunty K."/>
            <person name="Do C.B."/>
            <person name="Ebling H."/>
            <person name="Edwards K."/>
            <person name="Eickbush T."/>
            <person name="Evans J.D."/>
            <person name="Filipski A."/>
            <person name="Findeiss S."/>
            <person name="Freyhult E."/>
            <person name="Fulton L."/>
            <person name="Fulton R."/>
            <person name="Garcia A.C."/>
            <person name="Gardiner A."/>
            <person name="Garfield D.A."/>
            <person name="Garvin B.E."/>
            <person name="Gibson G."/>
            <person name="Gilbert D."/>
            <person name="Gnerre S."/>
            <person name="Godfrey J."/>
            <person name="Good R."/>
            <person name="Gotea V."/>
            <person name="Gravely B."/>
            <person name="Greenberg A.J."/>
            <person name="Griffiths-Jones S."/>
            <person name="Gross S."/>
            <person name="Guigo R."/>
            <person name="Gustafson E.A."/>
            <person name="Haerty W."/>
            <person name="Hahn M.W."/>
            <person name="Halligan D.L."/>
            <person name="Halpern A.L."/>
            <person name="Halter G.M."/>
            <person name="Han M.V."/>
            <person name="Heger A."/>
            <person name="Hillier L."/>
            <person name="Hinrichs A.S."/>
            <person name="Holmes I."/>
            <person name="Hoskins R.A."/>
            <person name="Hubisz M.J."/>
            <person name="Hultmark D."/>
            <person name="Huntley M.A."/>
            <person name="Jaffe D.B."/>
            <person name="Jagadeeshan S."/>
            <person name="Jeck W.R."/>
            <person name="Johnson J."/>
            <person name="Jones C.D."/>
            <person name="Jordan W.C."/>
            <person name="Karpen G.H."/>
            <person name="Kataoka E."/>
            <person name="Keightley P.D."/>
            <person name="Kheradpour P."/>
            <person name="Kirkness E.F."/>
            <person name="Koerich L.B."/>
            <person name="Kristiansen K."/>
            <person name="Kudrna D."/>
            <person name="Kulathinal R.J."/>
            <person name="Kumar S."/>
            <person name="Kwok R."/>
            <person name="Lander E."/>
            <person name="Langley C.H."/>
            <person name="Lapoint R."/>
            <person name="Lazzaro B.P."/>
            <person name="Lee S.J."/>
            <person name="Levesque L."/>
            <person name="Li R."/>
            <person name="Lin C.F."/>
            <person name="Lin M.F."/>
            <person name="Lindblad-Toh K."/>
            <person name="Llopart A."/>
            <person name="Long M."/>
            <person name="Low L."/>
            <person name="Lozovsky E."/>
            <person name="Lu J."/>
            <person name="Luo M."/>
            <person name="Machado C.A."/>
            <person name="Makalowski W."/>
            <person name="Marzo M."/>
            <person name="Matsuda M."/>
            <person name="Matzkin L."/>
            <person name="McAllister B."/>
            <person name="McBride C.S."/>
            <person name="McKernan B."/>
            <person name="McKernan K."/>
            <person name="Mendez-Lago M."/>
            <person name="Minx P."/>
            <person name="Mollenhauer M.U."/>
            <person name="Montooth K."/>
            <person name="Mount S.M."/>
            <person name="Mu X."/>
            <person name="Myers E."/>
            <person name="Negre B."/>
            <person name="Newfeld S."/>
            <person name="Nielsen R."/>
            <person name="Noor M.A."/>
            <person name="O'Grady P."/>
            <person name="Pachter L."/>
            <person name="Papaceit M."/>
            <person name="Parisi M.J."/>
            <person name="Parisi M."/>
            <person name="Parts L."/>
            <person name="Pedersen J.S."/>
            <person name="Pesole G."/>
            <person name="Phillippy A.M."/>
            <person name="Ponting C.P."/>
            <person name="Pop M."/>
            <person name="Porcelli D."/>
            <person name="Powell J.R."/>
            <person name="Prohaska S."/>
            <person name="Pruitt K."/>
            <person name="Puig M."/>
            <person name="Quesneville H."/>
            <person name="Ram K.R."/>
            <person name="Rand D."/>
            <person name="Rasmussen M.D."/>
            <person name="Reed L.K."/>
            <person name="Reenan R."/>
            <person name="Reily A."/>
            <person name="Remington K.A."/>
            <person name="Rieger T.T."/>
            <person name="Ritchie M.G."/>
            <person name="Robin C."/>
            <person name="Rogers Y.H."/>
            <person name="Rohde C."/>
            <person name="Rozas J."/>
            <person name="Rubenfield M.J."/>
            <person name="Ruiz A."/>
            <person name="Russo S."/>
            <person name="Salzberg S.L."/>
            <person name="Sanchez-Gracia A."/>
            <person name="Saranga D.J."/>
            <person name="Sato H."/>
            <person name="Schaeffer S.W."/>
            <person name="Schatz M.C."/>
            <person name="Schlenke T."/>
            <person name="Schwartz R."/>
            <person name="Segarra C."/>
            <person name="Singh R.S."/>
            <person name="Sirot L."/>
            <person name="Sirota M."/>
            <person name="Sisneros N.B."/>
            <person name="Smith C.D."/>
            <person name="Smith T.F."/>
            <person name="Spieth J."/>
            <person name="Stage D.E."/>
            <person name="Stark A."/>
            <person name="Stephan W."/>
            <person name="Strausberg R.L."/>
            <person name="Strempel S."/>
            <person name="Sturgill D."/>
            <person name="Sutton G."/>
            <person name="Sutton G.G."/>
            <person name="Tao W."/>
            <person name="Teichmann S."/>
            <person name="Tobari Y.N."/>
            <person name="Tomimura Y."/>
            <person name="Tsolas J.M."/>
            <person name="Valente V.L."/>
            <person name="Venter E."/>
            <person name="Venter J.C."/>
            <person name="Vicario S."/>
            <person name="Vieira F.G."/>
            <person name="Vilella A.J."/>
            <person name="Villasante A."/>
            <person name="Walenz B."/>
            <person name="Wang J."/>
            <person name="Wasserman M."/>
            <person name="Watts T."/>
            <person name="Wilson D."/>
            <person name="Wilson R.K."/>
            <person name="Wing R.A."/>
            <person name="Wolfner M.F."/>
            <person name="Wong A."/>
            <person name="Wong G.K."/>
            <person name="Wu C.I."/>
            <person name="Wu G."/>
            <person name="Yamamoto D."/>
            <person name="Yang H.P."/>
            <person name="Yang S.P."/>
            <person name="Yorke J.A."/>
            <person name="Yoshida K."/>
            <person name="Zdobnov E."/>
            <person name="Zhang P."/>
            <person name="Zhang Y."/>
            <person name="Zimin A.V."/>
            <person name="Baldwin J."/>
            <person name="Abdouelleil A."/>
            <person name="Abdulkadir J."/>
            <person name="Abebe A."/>
            <person name="Abera B."/>
            <person name="Abreu J."/>
            <person name="Acer S.C."/>
            <person name="Aftuck L."/>
            <person name="Alexander A."/>
            <person name="An P."/>
            <person name="Anderson E."/>
            <person name="Anderson S."/>
            <person name="Arachi H."/>
            <person name="Azer M."/>
            <person name="Bachantsang P."/>
            <person name="Barry A."/>
            <person name="Bayul T."/>
            <person name="Berlin A."/>
            <person name="Bessette D."/>
            <person name="Bloom T."/>
            <person name="Blye J."/>
            <person name="Boguslavskiy L."/>
            <person name="Bonnet C."/>
            <person name="Boukhgalter B."/>
            <person name="Bourzgui I."/>
            <person name="Brown A."/>
            <person name="Cahill P."/>
            <person name="Channer S."/>
            <person name="Cheshatsang Y."/>
            <person name="Chuda L."/>
            <person name="Citroen M."/>
            <person name="Collymore A."/>
            <person name="Cooke P."/>
            <person name="Costello M."/>
            <person name="D'Aco K."/>
            <person name="Daza R."/>
            <person name="De Haan G."/>
            <person name="DeGray S."/>
            <person name="DeMaso C."/>
            <person name="Dhargay N."/>
            <person name="Dooley K."/>
            <person name="Dooley E."/>
            <person name="Doricent M."/>
            <person name="Dorje P."/>
            <person name="Dorjee K."/>
            <person name="Dupes A."/>
            <person name="Elong R."/>
            <person name="Falk J."/>
            <person name="Farina A."/>
            <person name="Faro S."/>
            <person name="Ferguson D."/>
            <person name="Fisher S."/>
            <person name="Foley C.D."/>
            <person name="Franke A."/>
            <person name="Friedrich D."/>
            <person name="Gadbois L."/>
            <person name="Gearin G."/>
            <person name="Gearin C.R."/>
            <person name="Giannoukos G."/>
            <person name="Goode T."/>
            <person name="Graham J."/>
            <person name="Grandbois E."/>
            <person name="Grewal S."/>
            <person name="Gyaltsen K."/>
            <person name="Hafez N."/>
            <person name="Hagos B."/>
            <person name="Hall J."/>
            <person name="Henson C."/>
            <person name="Hollinger A."/>
            <person name="Honan T."/>
            <person name="Huard M.D."/>
            <person name="Hughes L."/>
            <person name="Hurhula B."/>
            <person name="Husby M.E."/>
            <person name="Kamat A."/>
            <person name="Kanga B."/>
            <person name="Kashin S."/>
            <person name="Khazanovich D."/>
            <person name="Kisner P."/>
            <person name="Lance K."/>
            <person name="Lara M."/>
            <person name="Lee W."/>
            <person name="Lennon N."/>
            <person name="Letendre F."/>
            <person name="LeVine R."/>
            <person name="Lipovsky A."/>
            <person name="Liu X."/>
            <person name="Liu J."/>
            <person name="Liu S."/>
            <person name="Lokyitsang T."/>
            <person name="Lokyitsang Y."/>
            <person name="Lubonja R."/>
            <person name="Lui A."/>
            <person name="MacDonald P."/>
            <person name="Magnisalis V."/>
            <person name="Maru K."/>
            <person name="Matthews C."/>
            <person name="McCusker W."/>
            <person name="McDonough S."/>
            <person name="Mehta T."/>
            <person name="Meldrim J."/>
            <person name="Meneus L."/>
            <person name="Mihai O."/>
            <person name="Mihalev A."/>
            <person name="Mihova T."/>
            <person name="Mittelman R."/>
            <person name="Mlenga V."/>
            <person name="Montmayeur A."/>
            <person name="Mulrain L."/>
            <person name="Navidi A."/>
            <person name="Naylor J."/>
            <person name="Negash T."/>
            <person name="Nguyen T."/>
            <person name="Nguyen N."/>
            <person name="Nicol R."/>
            <person name="Norbu C."/>
            <person name="Norbu N."/>
            <person name="Novod N."/>
            <person name="O'Neill B."/>
            <person name="Osman S."/>
            <person name="Markiewicz E."/>
            <person name="Oyono O.L."/>
            <person name="Patti C."/>
            <person name="Phunkhang P."/>
            <person name="Pierre F."/>
            <person name="Priest M."/>
            <person name="Raghuraman S."/>
            <person name="Rege F."/>
            <person name="Reyes R."/>
            <person name="Rise C."/>
            <person name="Rogov P."/>
            <person name="Ross K."/>
            <person name="Ryan E."/>
            <person name="Settipalli S."/>
            <person name="Shea T."/>
            <person name="Sherpa N."/>
            <person name="Shi L."/>
            <person name="Shih D."/>
            <person name="Sparrow T."/>
            <person name="Spaulding J."/>
            <person name="Stalker J."/>
            <person name="Stange-Thomann N."/>
            <person name="Stavropoulos S."/>
            <person name="Stone C."/>
            <person name="Strader C."/>
            <person name="Tesfaye S."/>
            <person name="Thomson T."/>
            <person name="Thoulutsang Y."/>
            <person name="Thoulutsang D."/>
            <person name="Topham K."/>
            <person name="Topping I."/>
            <person name="Tsamla T."/>
            <person name="Vassiliev H."/>
            <person name="Vo A."/>
            <person name="Wangchuk T."/>
            <person name="Wangdi T."/>
            <person name="Weiand M."/>
            <person name="Wilkinson J."/>
            <person name="Wilson A."/>
            <person name="Yadav S."/>
            <person name="Young G."/>
            <person name="Yu Q."/>
            <person name="Zembek L."/>
            <person name="Zhong D."/>
            <person name="Zimmer A."/>
            <person name="Zwirko Z."/>
            <person name="Jaffe D.B."/>
            <person name="Alvarez P."/>
            <person name="Brockman W."/>
            <person name="Butler J."/>
            <person name="Chin C."/>
            <person name="Gnerre S."/>
            <person name="Grabherr M."/>
            <person name="Kleber M."/>
            <person name="Mauceli E."/>
            <person name="MacCallum I."/>
        </authorList>
    </citation>
    <scope>NUCLEOTIDE SEQUENCE [LARGE SCALE GENOMIC DNA]</scope>
    <source>
        <strain evidence="7">Tucson 14030-0811.24</strain>
    </source>
</reference>
<sequence>MSPKDIVHCPYNRAHFMLRKKLQQHIMKCREIYKDEVELLVCPFNKAHHIPAPEFHQHTKSCEDRKIIMHYQYSQAAELNEETKHEKIESEENWDDTSVDDYNPQVYASQANIVRDASGMFPAQRKAFIKQERLRQLGEESDDVKPPKATKTHDAARAKPYDR</sequence>
<feature type="region of interest" description="Disordered" evidence="4">
    <location>
        <begin position="133"/>
        <end position="163"/>
    </location>
</feature>
<dbReference type="OrthoDB" id="10069248at2759"/>